<feature type="chain" id="PRO_5003946670" description="Secreted protein" evidence="1">
    <location>
        <begin position="28"/>
        <end position="140"/>
    </location>
</feature>
<evidence type="ECO:0008006" key="4">
    <source>
        <dbReference type="Google" id="ProtNLM"/>
    </source>
</evidence>
<accession>L0NDN0</accession>
<name>L0NDN0_9HYPH</name>
<evidence type="ECO:0000313" key="2">
    <source>
        <dbReference type="EMBL" id="CCF19150.1"/>
    </source>
</evidence>
<keyword evidence="1" id="KW-0732">Signal</keyword>
<dbReference type="EMBL" id="FO082820">
    <property type="protein sequence ID" value="CCF19150.1"/>
    <property type="molecule type" value="Genomic_DNA"/>
</dbReference>
<sequence>MLQSGFVMPNHLTVALFVTALSVAPFASSIPCLHTCKASHETSAPRRLGRKTVILFSKNRRNRRSRNRPKPETFAFRCEQDNTIRIENNRKNTENTVWPVIALKLQQIKNSNRIAFASSQLITAGQKQARKSGKSDSLIR</sequence>
<gene>
    <name evidence="2" type="ORF">NT26_1426</name>
</gene>
<evidence type="ECO:0000313" key="3">
    <source>
        <dbReference type="Proteomes" id="UP000010792"/>
    </source>
</evidence>
<dbReference type="Proteomes" id="UP000010792">
    <property type="component" value="Chromosome"/>
</dbReference>
<keyword evidence="3" id="KW-1185">Reference proteome</keyword>
<reference evidence="2 3" key="1">
    <citation type="journal article" date="2013" name="Genome Biol. Evol.">
        <title>Life in an arsenic-containing gold mine: genome and physiology of the autotrophic arsenite-oxidizing bacterium rhizobium sp. NT-26.</title>
        <authorList>
            <person name="Andres J."/>
            <person name="Arsene-Ploetze F."/>
            <person name="Barbe V."/>
            <person name="Brochier-Armanet C."/>
            <person name="Cleiss-Arnold J."/>
            <person name="Coppee J.Y."/>
            <person name="Dillies M.A."/>
            <person name="Geist"/>
            <person name="L"/>
            <person name="Joublin A."/>
            <person name="Koechler S."/>
            <person name="Lassalle F."/>
            <person name="Marchal M."/>
            <person name="Medigue C."/>
            <person name="Muller D."/>
            <person name="Nesme X."/>
            <person name="Plewniak F."/>
            <person name="Proux C."/>
            <person name="Ramirez-Bahena M.H."/>
            <person name="Schenowitz C."/>
            <person name="Sismeiro O."/>
            <person name="Vallenet D."/>
            <person name="Santini J.M."/>
            <person name="Bertin P.N."/>
        </authorList>
    </citation>
    <scope>NUCLEOTIDE SEQUENCE [LARGE SCALE GENOMIC DNA]</scope>
    <source>
        <strain evidence="2 3">NT-26</strain>
    </source>
</reference>
<proteinExistence type="predicted"/>
<dbReference type="AlphaFoldDB" id="L0NDN0"/>
<dbReference type="STRING" id="1125847.NT26_1426"/>
<evidence type="ECO:0000256" key="1">
    <source>
        <dbReference type="SAM" id="SignalP"/>
    </source>
</evidence>
<dbReference type="KEGG" id="rht:NT26_1426"/>
<organism evidence="2 3">
    <name type="scientific">Pseudorhizobium banfieldiae</name>
    <dbReference type="NCBI Taxonomy" id="1125847"/>
    <lineage>
        <taxon>Bacteria</taxon>
        <taxon>Pseudomonadati</taxon>
        <taxon>Pseudomonadota</taxon>
        <taxon>Alphaproteobacteria</taxon>
        <taxon>Hyphomicrobiales</taxon>
        <taxon>Rhizobiaceae</taxon>
        <taxon>Rhizobium/Agrobacterium group</taxon>
        <taxon>Pseudorhizobium</taxon>
    </lineage>
</organism>
<protein>
    <recommendedName>
        <fullName evidence="4">Secreted protein</fullName>
    </recommendedName>
</protein>
<feature type="signal peptide" evidence="1">
    <location>
        <begin position="1"/>
        <end position="27"/>
    </location>
</feature>